<dbReference type="Proteomes" id="UP000807306">
    <property type="component" value="Unassembled WGS sequence"/>
</dbReference>
<proteinExistence type="predicted"/>
<sequence length="304" mass="34709">MICPELIADKRWTQTLIIIQRPIVSWRFDKLHYTICNAISRQLKVTSMSLPYDILSLIIEQLGNEDITNTLAAAAQTCKEVASLCQAQLFKKIIIWNPNTKRFGVAFDRSRRLIPILASSPRLAKLVSSLSLYIDDDIPHGAAYGNLSQALTNMMAVKSLFIDLFHHDWPTKYDFLTQHLLRRPSLVTLKLNRVENLEIADLLQCSNLQSLSLEVVRRIQSIDPPVDTFETGSASRIAVSDLRVHRIDISLLRNPSKRRSVFLDATSIRRISSFFDASNNRQSLRILFEQAHYIEELALSSMHH</sequence>
<dbReference type="AlphaFoldDB" id="A0A9P6ERI5"/>
<organism evidence="1 2">
    <name type="scientific">Crepidotus variabilis</name>
    <dbReference type="NCBI Taxonomy" id="179855"/>
    <lineage>
        <taxon>Eukaryota</taxon>
        <taxon>Fungi</taxon>
        <taxon>Dikarya</taxon>
        <taxon>Basidiomycota</taxon>
        <taxon>Agaricomycotina</taxon>
        <taxon>Agaricomycetes</taxon>
        <taxon>Agaricomycetidae</taxon>
        <taxon>Agaricales</taxon>
        <taxon>Agaricineae</taxon>
        <taxon>Crepidotaceae</taxon>
        <taxon>Crepidotus</taxon>
    </lineage>
</organism>
<dbReference type="EMBL" id="MU157827">
    <property type="protein sequence ID" value="KAF9533827.1"/>
    <property type="molecule type" value="Genomic_DNA"/>
</dbReference>
<reference evidence="1" key="1">
    <citation type="submission" date="2020-11" db="EMBL/GenBank/DDBJ databases">
        <authorList>
            <consortium name="DOE Joint Genome Institute"/>
            <person name="Ahrendt S."/>
            <person name="Riley R."/>
            <person name="Andreopoulos W."/>
            <person name="Labutti K."/>
            <person name="Pangilinan J."/>
            <person name="Ruiz-Duenas F.J."/>
            <person name="Barrasa J.M."/>
            <person name="Sanchez-Garcia M."/>
            <person name="Camarero S."/>
            <person name="Miyauchi S."/>
            <person name="Serrano A."/>
            <person name="Linde D."/>
            <person name="Babiker R."/>
            <person name="Drula E."/>
            <person name="Ayuso-Fernandez I."/>
            <person name="Pacheco R."/>
            <person name="Padilla G."/>
            <person name="Ferreira P."/>
            <person name="Barriuso J."/>
            <person name="Kellner H."/>
            <person name="Castanera R."/>
            <person name="Alfaro M."/>
            <person name="Ramirez L."/>
            <person name="Pisabarro A.G."/>
            <person name="Kuo A."/>
            <person name="Tritt A."/>
            <person name="Lipzen A."/>
            <person name="He G."/>
            <person name="Yan M."/>
            <person name="Ng V."/>
            <person name="Cullen D."/>
            <person name="Martin F."/>
            <person name="Rosso M.-N."/>
            <person name="Henrissat B."/>
            <person name="Hibbett D."/>
            <person name="Martinez A.T."/>
            <person name="Grigoriev I.V."/>
        </authorList>
    </citation>
    <scope>NUCLEOTIDE SEQUENCE</scope>
    <source>
        <strain evidence="1">CBS 506.95</strain>
    </source>
</reference>
<protein>
    <recommendedName>
        <fullName evidence="3">F-box domain-containing protein</fullName>
    </recommendedName>
</protein>
<evidence type="ECO:0000313" key="2">
    <source>
        <dbReference type="Proteomes" id="UP000807306"/>
    </source>
</evidence>
<name>A0A9P6ERI5_9AGAR</name>
<comment type="caution">
    <text evidence="1">The sequence shown here is derived from an EMBL/GenBank/DDBJ whole genome shotgun (WGS) entry which is preliminary data.</text>
</comment>
<keyword evidence="2" id="KW-1185">Reference proteome</keyword>
<evidence type="ECO:0008006" key="3">
    <source>
        <dbReference type="Google" id="ProtNLM"/>
    </source>
</evidence>
<evidence type="ECO:0000313" key="1">
    <source>
        <dbReference type="EMBL" id="KAF9533827.1"/>
    </source>
</evidence>
<gene>
    <name evidence="1" type="ORF">CPB83DRAFT_410840</name>
</gene>
<accession>A0A9P6ERI5</accession>